<dbReference type="EMBL" id="BK003833">
    <property type="protein sequence ID" value="DAA02531.1"/>
    <property type="molecule type" value="Genomic_DNA"/>
</dbReference>
<name>Q6IGD3_DROME</name>
<gene>
    <name evidence="1" type="ORF">HDC06597</name>
</gene>
<reference evidence="1" key="1">
    <citation type="journal article" date="2003" name="Genome Biol.">
        <title>An integrated gene annotation and transcriptional profiling approach towards the full gene content of the Drosophila genome.</title>
        <authorList>
            <person name="Hild M."/>
            <person name="Beckmann B."/>
            <person name="Haas S.A."/>
            <person name="Koch B."/>
            <person name="Solovyev V."/>
            <person name="Busold C."/>
            <person name="Fellenberg K."/>
            <person name="Boutros M."/>
            <person name="Vingron M."/>
            <person name="Sauer F."/>
            <person name="Hoheisel J.D."/>
            <person name="Paro R."/>
        </authorList>
    </citation>
    <scope>NUCLEOTIDE SEQUENCE</scope>
</reference>
<organism evidence="1">
    <name type="scientific">Drosophila melanogaster</name>
    <name type="common">Fruit fly</name>
    <dbReference type="NCBI Taxonomy" id="7227"/>
    <lineage>
        <taxon>Eukaryota</taxon>
        <taxon>Metazoa</taxon>
        <taxon>Ecdysozoa</taxon>
        <taxon>Arthropoda</taxon>
        <taxon>Hexapoda</taxon>
        <taxon>Insecta</taxon>
        <taxon>Pterygota</taxon>
        <taxon>Neoptera</taxon>
        <taxon>Endopterygota</taxon>
        <taxon>Diptera</taxon>
        <taxon>Brachycera</taxon>
        <taxon>Muscomorpha</taxon>
        <taxon>Ephydroidea</taxon>
        <taxon>Drosophilidae</taxon>
        <taxon>Drosophila</taxon>
        <taxon>Sophophora</taxon>
    </lineage>
</organism>
<accession>Q6IGD3</accession>
<evidence type="ECO:0000313" key="1">
    <source>
        <dbReference type="EMBL" id="DAA02531.1"/>
    </source>
</evidence>
<proteinExistence type="predicted"/>
<protein>
    <submittedName>
        <fullName evidence="1">HDC06597</fullName>
    </submittedName>
</protein>
<sequence>MAAIKQSAQQLQLSTRCRRRKWLSLTMFETALNWLIRRQSFNETNCRWAITWESVALTLTHPLDCSDMRNAVDNVARFLAASCRDFHLTIAASNRAAGAFCLADLRLICWPPPVHWLGFPARVSLGQSPWTNKKPPHKSQPPNVGVSFAFMSAGICPLY</sequence>
<dbReference type="AlphaFoldDB" id="Q6IGD3"/>